<dbReference type="InterPro" id="IPR026820">
    <property type="entry name" value="VioB/RebD_dom"/>
</dbReference>
<dbReference type="Gene3D" id="1.20.1260.10">
    <property type="match status" value="1"/>
</dbReference>
<dbReference type="AlphaFoldDB" id="A0A4R4ZW61"/>
<evidence type="ECO:0000259" key="1">
    <source>
        <dbReference type="Pfam" id="PF12902"/>
    </source>
</evidence>
<comment type="caution">
    <text evidence="2">The sequence shown here is derived from an EMBL/GenBank/DDBJ whole genome shotgun (WGS) entry which is preliminary data.</text>
</comment>
<sequence>MSVFDLPRLHFRGGAMTHLPTGPRSGLVDLATNTALTEDGQPFPVHRPPSEYHDYLDQLGPTYDSTGRPAPDGAFSAAKGEDFAGNGHFAIDARIIGVEGRAGEIDTVDPVVGRSVDMWGHYNEYLATTVNRARVFDVDPSSDWTTALMVGQFCFGRDGRSHDIGSMATGAVNGLHPPRWHNAGHGGDLGDHWLAKRLGRSVVYQFVVTEDDELTWLDGATASPAVQQLQAAVASIGAGGLVVQFALSHLAAPQAPDQRSQWQLHGTIAPWRPNELRTYPAGRLLVPDSRTTGGLHNISVELTDDHVTLNMITAVPSAGTEPVDVGDLELRTADSDRLVARVAREAYLGERFVLTGGLVTVPSEIPANAAADEALRLVAIGADGPVTQLREKELNVQVDDACLLLEHPRDPSDGDHDVDVLVRSFVRGRPGAVGRIGVRQFFNLRAIPRDPAASSPEARCSDVDIVGLRTDRQGNWSNACDLTTDDAGRGWFTLRGAAAGTTRVLLSTGAEDLPCDVDLAGSAAIGYDEDDALGYWSGAGYLSVRVLPDDWRLAGISQDEVTFDLVYQEIFAFYEHLYSFMKAEVFSLADRCKVETYAKLIWQMCDPRNKAKTYYMPPTRDLSEPKAQLLLKYLRAQQVPDEVLLTVPAAARRSNRITTRGQLVQVLREAATVELAVMLQYLYAAYSVPTHGAGLEYVRRGIWTSEQLQLACGDGGETLDEGIRSMLLNIAREEMIHYLLVNNILTAMGEPFHVPRVDFGTINHELPVPLDFSLEKLSPGSIERFTLIERPDDLVGDVRRGDAATTYQDDHPYASLSELYGDIREGLHRVPELFLVAKGRGGGEHHLFLRESVNRHHPDYQLEVDDLSSALFAIDIITEQGEGGVLDPEAAEDSHYASFLRIGELLRTAPAPRPGGERWSPAYPVVRNPTLGQGNAAMATVSDPDAREVMELFNHGYFLALQLMVQHFGESPDASLRRSALMNAAIDMMTGVMRPLAELLVTMPSGRRGTTAGPSFELTEVPAAIARPDVARRAIALRLDHLAAACGKCPLVPARVGEMAAFYADQFRPPPD</sequence>
<dbReference type="Pfam" id="PF12902">
    <property type="entry name" value="Ferritin-like"/>
    <property type="match status" value="1"/>
</dbReference>
<dbReference type="PANTHER" id="PTHR34400">
    <property type="match status" value="1"/>
</dbReference>
<feature type="domain" description="Iminophenyl-pyruvate dimer synthase" evidence="1">
    <location>
        <begin position="667"/>
        <end position="902"/>
    </location>
</feature>
<gene>
    <name evidence="2" type="ORF">E1263_00620</name>
</gene>
<proteinExistence type="predicted"/>
<reference evidence="2 3" key="1">
    <citation type="submission" date="2019-03" db="EMBL/GenBank/DDBJ databases">
        <title>Draft genome sequences of novel Actinobacteria.</title>
        <authorList>
            <person name="Sahin N."/>
            <person name="Ay H."/>
            <person name="Saygin H."/>
        </authorList>
    </citation>
    <scope>NUCLEOTIDE SEQUENCE [LARGE SCALE GENOMIC DNA]</scope>
    <source>
        <strain evidence="2 3">JCM 13523</strain>
    </source>
</reference>
<dbReference type="EMBL" id="SMKX01000001">
    <property type="protein sequence ID" value="TDD63488.1"/>
    <property type="molecule type" value="Genomic_DNA"/>
</dbReference>
<dbReference type="OrthoDB" id="726375at2"/>
<name>A0A4R4ZW61_9ACTN</name>
<accession>A0A4R4ZW61</accession>
<evidence type="ECO:0000313" key="2">
    <source>
        <dbReference type="EMBL" id="TDD63488.1"/>
    </source>
</evidence>
<evidence type="ECO:0000313" key="3">
    <source>
        <dbReference type="Proteomes" id="UP000295124"/>
    </source>
</evidence>
<dbReference type="InterPro" id="IPR012347">
    <property type="entry name" value="Ferritin-like"/>
</dbReference>
<dbReference type="PANTHER" id="PTHR34400:SF4">
    <property type="entry name" value="MEMBRANE PROTEIN"/>
    <property type="match status" value="1"/>
</dbReference>
<organism evidence="2 3">
    <name type="scientific">Kribbella antibiotica</name>
    <dbReference type="NCBI Taxonomy" id="190195"/>
    <lineage>
        <taxon>Bacteria</taxon>
        <taxon>Bacillati</taxon>
        <taxon>Actinomycetota</taxon>
        <taxon>Actinomycetes</taxon>
        <taxon>Propionibacteriales</taxon>
        <taxon>Kribbellaceae</taxon>
        <taxon>Kribbella</taxon>
    </lineage>
</organism>
<dbReference type="Proteomes" id="UP000295124">
    <property type="component" value="Unassembled WGS sequence"/>
</dbReference>
<keyword evidence="3" id="KW-1185">Reference proteome</keyword>
<protein>
    <submittedName>
        <fullName evidence="2">VioB-polyketide synthase</fullName>
    </submittedName>
</protein>